<dbReference type="OrthoDB" id="442596at2759"/>
<dbReference type="Proteomes" id="UP000649617">
    <property type="component" value="Unassembled WGS sequence"/>
</dbReference>
<evidence type="ECO:0000256" key="3">
    <source>
        <dbReference type="SAM" id="Phobius"/>
    </source>
</evidence>
<reference evidence="4" key="1">
    <citation type="submission" date="2021-02" db="EMBL/GenBank/DDBJ databases">
        <authorList>
            <person name="Dougan E. K."/>
            <person name="Rhodes N."/>
            <person name="Thang M."/>
            <person name="Chan C."/>
        </authorList>
    </citation>
    <scope>NUCLEOTIDE SEQUENCE</scope>
</reference>
<feature type="coiled-coil region" evidence="1">
    <location>
        <begin position="31"/>
        <end position="65"/>
    </location>
</feature>
<dbReference type="AlphaFoldDB" id="A0A812RGJ4"/>
<dbReference type="InterPro" id="IPR008947">
    <property type="entry name" value="PLipase_C/P1_nuclease_dom_sf"/>
</dbReference>
<keyword evidence="3" id="KW-1133">Transmembrane helix</keyword>
<name>A0A812RGJ4_SYMPI</name>
<gene>
    <name evidence="4" type="ORF">SPIL2461_LOCUS10675</name>
</gene>
<sequence length="448" mass="50862">MLAERVAQMFDELRDQVVSMVREHEHQGDQVTELQQQLTIHSNRVEALEAELHELRQLLHVETNSPETPETCTPPSPMEHMELVEWKEASESEGTSSPRDEEDASAIASALLRQIYAVVDKAKVKPDAPQVQEIPASRDVQLTSWKCIFRHGMDVRSWPQVQRTGIVGFLNCGQEFQVCEERPGRDGTVFLKLSDGLGWVFTKSRSGRFCVRVEKESAAENAWRDYKGPDHTSRHYDTSRDYDSHHTWSTSSTWRDREDNNNPRAHQENWAWNDTSSWWEKTNAHKAGDDAEVVDLQCLERLALMQTRDGVLAGRYVEDDLQKVFLAWTDDTFTAGVQRVYSGITRDSPVPDDYAAWAKEFSEQQIVLGGCRLAGLLRLVASRSLLPIPGNKDPPAQWTLTAKAFAAVSLALGILLVILLYSVLKLRRNLLRVAMADECQPHELYPRA</sequence>
<evidence type="ECO:0000256" key="1">
    <source>
        <dbReference type="SAM" id="Coils"/>
    </source>
</evidence>
<feature type="region of interest" description="Disordered" evidence="2">
    <location>
        <begin position="226"/>
        <end position="267"/>
    </location>
</feature>
<feature type="transmembrane region" description="Helical" evidence="3">
    <location>
        <begin position="404"/>
        <end position="424"/>
    </location>
</feature>
<dbReference type="SUPFAM" id="SSF48537">
    <property type="entry name" value="Phospholipase C/P1 nuclease"/>
    <property type="match status" value="1"/>
</dbReference>
<protein>
    <submittedName>
        <fullName evidence="4">Uncharacterized protein</fullName>
    </submittedName>
</protein>
<evidence type="ECO:0000256" key="2">
    <source>
        <dbReference type="SAM" id="MobiDB-lite"/>
    </source>
</evidence>
<evidence type="ECO:0000313" key="4">
    <source>
        <dbReference type="EMBL" id="CAE7437051.1"/>
    </source>
</evidence>
<proteinExistence type="predicted"/>
<feature type="compositionally biased region" description="Basic and acidic residues" evidence="2">
    <location>
        <begin position="226"/>
        <end position="246"/>
    </location>
</feature>
<keyword evidence="3" id="KW-0812">Transmembrane</keyword>
<comment type="caution">
    <text evidence="4">The sequence shown here is derived from an EMBL/GenBank/DDBJ whole genome shotgun (WGS) entry which is preliminary data.</text>
</comment>
<organism evidence="4 5">
    <name type="scientific">Symbiodinium pilosum</name>
    <name type="common">Dinoflagellate</name>
    <dbReference type="NCBI Taxonomy" id="2952"/>
    <lineage>
        <taxon>Eukaryota</taxon>
        <taxon>Sar</taxon>
        <taxon>Alveolata</taxon>
        <taxon>Dinophyceae</taxon>
        <taxon>Suessiales</taxon>
        <taxon>Symbiodiniaceae</taxon>
        <taxon>Symbiodinium</taxon>
    </lineage>
</organism>
<dbReference type="GO" id="GO:0016788">
    <property type="term" value="F:hydrolase activity, acting on ester bonds"/>
    <property type="evidence" value="ECO:0007669"/>
    <property type="project" value="InterPro"/>
</dbReference>
<evidence type="ECO:0000313" key="5">
    <source>
        <dbReference type="Proteomes" id="UP000649617"/>
    </source>
</evidence>
<keyword evidence="5" id="KW-1185">Reference proteome</keyword>
<dbReference type="Gene3D" id="1.10.575.10">
    <property type="entry name" value="P1 Nuclease"/>
    <property type="match status" value="1"/>
</dbReference>
<keyword evidence="3" id="KW-0472">Membrane</keyword>
<accession>A0A812RGJ4</accession>
<feature type="compositionally biased region" description="Basic and acidic residues" evidence="2">
    <location>
        <begin position="254"/>
        <end position="267"/>
    </location>
</feature>
<keyword evidence="1" id="KW-0175">Coiled coil</keyword>
<dbReference type="EMBL" id="CAJNIZ010020143">
    <property type="protein sequence ID" value="CAE7437051.1"/>
    <property type="molecule type" value="Genomic_DNA"/>
</dbReference>